<protein>
    <recommendedName>
        <fullName evidence="6">Prolyl endopeptidase</fullName>
        <ecNumber evidence="6">3.4.21.-</ecNumber>
    </recommendedName>
</protein>
<evidence type="ECO:0000256" key="1">
    <source>
        <dbReference type="ARBA" id="ARBA00001070"/>
    </source>
</evidence>
<dbReference type="GO" id="GO:0004252">
    <property type="term" value="F:serine-type endopeptidase activity"/>
    <property type="evidence" value="ECO:0007669"/>
    <property type="project" value="UniProtKB-UniRule"/>
</dbReference>
<evidence type="ECO:0000256" key="2">
    <source>
        <dbReference type="ARBA" id="ARBA00005228"/>
    </source>
</evidence>
<evidence type="ECO:0000259" key="8">
    <source>
        <dbReference type="Pfam" id="PF02897"/>
    </source>
</evidence>
<dbReference type="AlphaFoldDB" id="A0AAD8KB98"/>
<dbReference type="Gene3D" id="3.40.50.1820">
    <property type="entry name" value="alpha/beta hydrolase"/>
    <property type="match status" value="1"/>
</dbReference>
<accession>A0AAD8KB98</accession>
<proteinExistence type="inferred from homology"/>
<dbReference type="SUPFAM" id="SSF50993">
    <property type="entry name" value="Peptidase/esterase 'gauge' domain"/>
    <property type="match status" value="1"/>
</dbReference>
<name>A0AAD8KB98_TARER</name>
<keyword evidence="5 6" id="KW-0720">Serine protease</keyword>
<reference evidence="9" key="1">
    <citation type="journal article" date="2023" name="bioRxiv">
        <title>Improved chromosome-level genome assembly for marigold (Tagetes erecta).</title>
        <authorList>
            <person name="Jiang F."/>
            <person name="Yuan L."/>
            <person name="Wang S."/>
            <person name="Wang H."/>
            <person name="Xu D."/>
            <person name="Wang A."/>
            <person name="Fan W."/>
        </authorList>
    </citation>
    <scope>NUCLEOTIDE SEQUENCE</scope>
    <source>
        <strain evidence="9">WSJ</strain>
        <tissue evidence="9">Leaf</tissue>
    </source>
</reference>
<evidence type="ECO:0000256" key="4">
    <source>
        <dbReference type="ARBA" id="ARBA00022801"/>
    </source>
</evidence>
<comment type="similarity">
    <text evidence="2 6">Belongs to the peptidase S9A family.</text>
</comment>
<keyword evidence="10" id="KW-1185">Reference proteome</keyword>
<dbReference type="InterPro" id="IPR029058">
    <property type="entry name" value="AB_hydrolase_fold"/>
</dbReference>
<dbReference type="GO" id="GO:0005829">
    <property type="term" value="C:cytosol"/>
    <property type="evidence" value="ECO:0007669"/>
    <property type="project" value="TreeGrafter"/>
</dbReference>
<comment type="catalytic activity">
    <reaction evidence="1">
        <text>Hydrolysis of Pro-|-Xaa &gt;&gt; Ala-|-Xaa in oligopeptides.</text>
        <dbReference type="EC" id="3.4.21.26"/>
    </reaction>
</comment>
<dbReference type="Pfam" id="PF02897">
    <property type="entry name" value="Peptidase_S9_N"/>
    <property type="match status" value="1"/>
</dbReference>
<dbReference type="SUPFAM" id="SSF53474">
    <property type="entry name" value="alpha/beta-Hydrolases"/>
    <property type="match status" value="1"/>
</dbReference>
<feature type="domain" description="Peptidase S9 prolyl oligopeptidase catalytic" evidence="7">
    <location>
        <begin position="496"/>
        <end position="725"/>
    </location>
</feature>
<dbReference type="PANTHER" id="PTHR42881">
    <property type="entry name" value="PROLYL ENDOPEPTIDASE"/>
    <property type="match status" value="1"/>
</dbReference>
<dbReference type="Proteomes" id="UP001229421">
    <property type="component" value="Unassembled WGS sequence"/>
</dbReference>
<dbReference type="InterPro" id="IPR002470">
    <property type="entry name" value="Peptidase_S9A"/>
</dbReference>
<dbReference type="EC" id="3.4.21.-" evidence="6"/>
<sequence length="730" mass="82635">MGSECVVSEPLRYPVARRDEYVVDNYHGVAVSDPYRWLEDPESEEVKEFVEKQKNVAESVLSNCDTREKLRASINMSFDYPRYGCPFRRGNKYFYFHNPGLAPHRVLYMQDSLDEEGNVLLDPNQLSNDGTMALRVYEISHDAKYLAYGVSSSGSDWLTIQVMCVDDKTMEPDTLSWVKFTSISWTHDTKGFFYCRFPAPKMSENLDAGTEVNVNHNHQLYYHFLGTKQSEDILCWNNLENPTHILDTRLADDGKYLLMNICQGAVRLNKFYCCDLSTLPNGLGRHTQKGILPFMKVIDDFDAHYEVVANDDTMFTFLTNKKAPRYKIVRVDLKKPDIWTEVLQESKHNVIESVLPVNKNQMIVSYLSDCKHVLHIRDFESGNLLHKLPIDIGSIDYISARRQDDVFFVKLSSFINPGVVYEYDLKPRVPVTKVLREIVVPGFDLADYIVNQVFVHSKDGTQVPAFIVARKDIELDGSHPCLLYGYGGYGVSLTPYFDVTRIVLARHLGVVLCVANIRGGGEYGEEWHISGSRANKQNCFDDFVSVAEYLVSNGYTSPSKLCIEGGSNGGILIGACINQRPDLFGCALAHAGVMDMLRYHKFTIGHAWVPEFGCSDNEDDFRYLIKYSPLHNVRRPWEDPSTKATQYPSCMLLTADHDDRVVPLHTLKLLATMQHELCTSVKNSPQINPIIGRISSKSGHGCGSSMQTMIDKSVDCYSFMAQALGASWID</sequence>
<keyword evidence="3 6" id="KW-0645">Protease</keyword>
<evidence type="ECO:0000313" key="9">
    <source>
        <dbReference type="EMBL" id="KAK1419720.1"/>
    </source>
</evidence>
<dbReference type="FunFam" id="3.40.50.1820:FF:000005">
    <property type="entry name" value="Prolyl endopeptidase"/>
    <property type="match status" value="1"/>
</dbReference>
<dbReference type="GO" id="GO:0006508">
    <property type="term" value="P:proteolysis"/>
    <property type="evidence" value="ECO:0007669"/>
    <property type="project" value="UniProtKB-KW"/>
</dbReference>
<evidence type="ECO:0000256" key="5">
    <source>
        <dbReference type="ARBA" id="ARBA00022825"/>
    </source>
</evidence>
<dbReference type="Gene3D" id="2.130.10.120">
    <property type="entry name" value="Prolyl oligopeptidase, N-terminal domain"/>
    <property type="match status" value="1"/>
</dbReference>
<dbReference type="InterPro" id="IPR001375">
    <property type="entry name" value="Peptidase_S9_cat"/>
</dbReference>
<dbReference type="PANTHER" id="PTHR42881:SF2">
    <property type="entry name" value="PROLYL ENDOPEPTIDASE"/>
    <property type="match status" value="1"/>
</dbReference>
<organism evidence="9 10">
    <name type="scientific">Tagetes erecta</name>
    <name type="common">African marigold</name>
    <dbReference type="NCBI Taxonomy" id="13708"/>
    <lineage>
        <taxon>Eukaryota</taxon>
        <taxon>Viridiplantae</taxon>
        <taxon>Streptophyta</taxon>
        <taxon>Embryophyta</taxon>
        <taxon>Tracheophyta</taxon>
        <taxon>Spermatophyta</taxon>
        <taxon>Magnoliopsida</taxon>
        <taxon>eudicotyledons</taxon>
        <taxon>Gunneridae</taxon>
        <taxon>Pentapetalae</taxon>
        <taxon>asterids</taxon>
        <taxon>campanulids</taxon>
        <taxon>Asterales</taxon>
        <taxon>Asteraceae</taxon>
        <taxon>Asteroideae</taxon>
        <taxon>Heliantheae alliance</taxon>
        <taxon>Tageteae</taxon>
        <taxon>Tagetes</taxon>
    </lineage>
</organism>
<gene>
    <name evidence="9" type="ORF">QVD17_29001</name>
</gene>
<comment type="caution">
    <text evidence="9">The sequence shown here is derived from an EMBL/GenBank/DDBJ whole genome shotgun (WGS) entry which is preliminary data.</text>
</comment>
<dbReference type="PRINTS" id="PR00862">
    <property type="entry name" value="PROLIGOPTASE"/>
</dbReference>
<dbReference type="InterPro" id="IPR023302">
    <property type="entry name" value="Pept_S9A_N"/>
</dbReference>
<evidence type="ECO:0000256" key="6">
    <source>
        <dbReference type="RuleBase" id="RU368024"/>
    </source>
</evidence>
<feature type="domain" description="Peptidase S9A N-terminal" evidence="8">
    <location>
        <begin position="14"/>
        <end position="426"/>
    </location>
</feature>
<keyword evidence="4 6" id="KW-0378">Hydrolase</keyword>
<evidence type="ECO:0000256" key="3">
    <source>
        <dbReference type="ARBA" id="ARBA00022670"/>
    </source>
</evidence>
<evidence type="ECO:0000259" key="7">
    <source>
        <dbReference type="Pfam" id="PF00326"/>
    </source>
</evidence>
<dbReference type="EMBL" id="JAUHHV010000007">
    <property type="protein sequence ID" value="KAK1419720.1"/>
    <property type="molecule type" value="Genomic_DNA"/>
</dbReference>
<evidence type="ECO:0000313" key="10">
    <source>
        <dbReference type="Proteomes" id="UP001229421"/>
    </source>
</evidence>
<dbReference type="InterPro" id="IPR051167">
    <property type="entry name" value="Prolyl_oligopep/macrocyclase"/>
</dbReference>
<dbReference type="Pfam" id="PF00326">
    <property type="entry name" value="Peptidase_S9"/>
    <property type="match status" value="1"/>
</dbReference>
<dbReference type="FunFam" id="2.130.10.120:FF:000001">
    <property type="entry name" value="Prolyl endopeptidase"/>
    <property type="match status" value="1"/>
</dbReference>
<dbReference type="GO" id="GO:0070012">
    <property type="term" value="F:oligopeptidase activity"/>
    <property type="evidence" value="ECO:0007669"/>
    <property type="project" value="TreeGrafter"/>
</dbReference>